<dbReference type="PANTHER" id="PTHR47894">
    <property type="entry name" value="HTH-TYPE TRANSCRIPTIONAL REGULATOR GADX"/>
    <property type="match status" value="1"/>
</dbReference>
<dbReference type="Gene3D" id="1.10.10.60">
    <property type="entry name" value="Homeodomain-like"/>
    <property type="match status" value="1"/>
</dbReference>
<dbReference type="GO" id="GO:0003700">
    <property type="term" value="F:DNA-binding transcription factor activity"/>
    <property type="evidence" value="ECO:0007669"/>
    <property type="project" value="InterPro"/>
</dbReference>
<reference evidence="5 6" key="1">
    <citation type="journal article" date="2012" name="J. Bacteriol.">
        <title>Genome sequence of Pectobacterium sp. strain SCC3193.</title>
        <authorList>
            <person name="Koskinen J.P."/>
            <person name="Laine P."/>
            <person name="Niemi O."/>
            <person name="Nykyri J."/>
            <person name="Harjunpaa H."/>
            <person name="Auvinen P."/>
            <person name="Paulin L."/>
            <person name="Pirhonen M."/>
            <person name="Palva T."/>
            <person name="Holm L."/>
        </authorList>
    </citation>
    <scope>NUCLEOTIDE SEQUENCE [LARGE SCALE GENOMIC DNA]</scope>
    <source>
        <strain evidence="5 6">SCC3193</strain>
    </source>
</reference>
<dbReference type="STRING" id="1905730.W5S_1186"/>
<dbReference type="InterPro" id="IPR009057">
    <property type="entry name" value="Homeodomain-like_sf"/>
</dbReference>
<keyword evidence="1" id="KW-0805">Transcription regulation</keyword>
<evidence type="ECO:0000256" key="3">
    <source>
        <dbReference type="ARBA" id="ARBA00023163"/>
    </source>
</evidence>
<dbReference type="eggNOG" id="COG2207">
    <property type="taxonomic scope" value="Bacteria"/>
</dbReference>
<dbReference type="KEGG" id="pec:W5S_1186"/>
<evidence type="ECO:0000313" key="6">
    <source>
        <dbReference type="Proteomes" id="UP000008044"/>
    </source>
</evidence>
<accession>A0A0H3HZR2</accession>
<dbReference type="InterPro" id="IPR018060">
    <property type="entry name" value="HTH_AraC"/>
</dbReference>
<dbReference type="SUPFAM" id="SSF46689">
    <property type="entry name" value="Homeodomain-like"/>
    <property type="match status" value="1"/>
</dbReference>
<organism evidence="5 6">
    <name type="scientific">Pectobacterium parmentieri</name>
    <dbReference type="NCBI Taxonomy" id="1905730"/>
    <lineage>
        <taxon>Bacteria</taxon>
        <taxon>Pseudomonadati</taxon>
        <taxon>Pseudomonadota</taxon>
        <taxon>Gammaproteobacteria</taxon>
        <taxon>Enterobacterales</taxon>
        <taxon>Pectobacteriaceae</taxon>
        <taxon>Pectobacterium</taxon>
    </lineage>
</organism>
<dbReference type="AlphaFoldDB" id="A0A0H3HZR2"/>
<dbReference type="GO" id="GO:0005829">
    <property type="term" value="C:cytosol"/>
    <property type="evidence" value="ECO:0007669"/>
    <property type="project" value="TreeGrafter"/>
</dbReference>
<dbReference type="PROSITE" id="PS01124">
    <property type="entry name" value="HTH_ARAC_FAMILY_2"/>
    <property type="match status" value="1"/>
</dbReference>
<sequence length="63" mass="7184">MACLLLENPMTNIKQVAAECGYSEDTAFRRAFSQQMEMTPTQFRKWALLRNNKPSALDNDDGD</sequence>
<dbReference type="PRINTS" id="PR00032">
    <property type="entry name" value="HTHARAC"/>
</dbReference>
<dbReference type="HOGENOM" id="CLU_2881881_0_0_6"/>
<dbReference type="EMBL" id="CP003415">
    <property type="protein sequence ID" value="AFI89287.1"/>
    <property type="molecule type" value="Genomic_DNA"/>
</dbReference>
<protein>
    <recommendedName>
        <fullName evidence="4">HTH araC/xylS-type domain-containing protein</fullName>
    </recommendedName>
</protein>
<keyword evidence="2" id="KW-0238">DNA-binding</keyword>
<feature type="domain" description="HTH araC/xylS-type" evidence="4">
    <location>
        <begin position="1"/>
        <end position="46"/>
    </location>
</feature>
<proteinExistence type="predicted"/>
<dbReference type="Pfam" id="PF12833">
    <property type="entry name" value="HTH_18"/>
    <property type="match status" value="1"/>
</dbReference>
<evidence type="ECO:0000259" key="4">
    <source>
        <dbReference type="PROSITE" id="PS01124"/>
    </source>
</evidence>
<dbReference type="Proteomes" id="UP000008044">
    <property type="component" value="Chromosome"/>
</dbReference>
<evidence type="ECO:0000313" key="5">
    <source>
        <dbReference type="EMBL" id="AFI89287.1"/>
    </source>
</evidence>
<gene>
    <name evidence="5" type="ordered locus">W5S_1186</name>
</gene>
<dbReference type="PANTHER" id="PTHR47894:SF4">
    <property type="entry name" value="HTH-TYPE TRANSCRIPTIONAL REGULATOR GADX"/>
    <property type="match status" value="1"/>
</dbReference>
<dbReference type="GO" id="GO:0000976">
    <property type="term" value="F:transcription cis-regulatory region binding"/>
    <property type="evidence" value="ECO:0007669"/>
    <property type="project" value="TreeGrafter"/>
</dbReference>
<dbReference type="InterPro" id="IPR020449">
    <property type="entry name" value="Tscrpt_reg_AraC-type_HTH"/>
</dbReference>
<evidence type="ECO:0000256" key="2">
    <source>
        <dbReference type="ARBA" id="ARBA00023125"/>
    </source>
</evidence>
<evidence type="ECO:0000256" key="1">
    <source>
        <dbReference type="ARBA" id="ARBA00023015"/>
    </source>
</evidence>
<dbReference type="PATRIC" id="fig|1166016.3.peg.1192"/>
<name>A0A0H3HZR2_PECPM</name>
<keyword evidence="3" id="KW-0804">Transcription</keyword>